<feature type="coiled-coil region" evidence="1">
    <location>
        <begin position="267"/>
        <end position="294"/>
    </location>
</feature>
<accession>A0A6A6G2C2</accession>
<evidence type="ECO:0000313" key="3">
    <source>
        <dbReference type="EMBL" id="KAF2219749.1"/>
    </source>
</evidence>
<feature type="compositionally biased region" description="Low complexity" evidence="2">
    <location>
        <begin position="548"/>
        <end position="559"/>
    </location>
</feature>
<dbReference type="Proteomes" id="UP000799538">
    <property type="component" value="Unassembled WGS sequence"/>
</dbReference>
<reference evidence="4" key="1">
    <citation type="journal article" date="2020" name="Stud. Mycol.">
        <title>101 Dothideomycetes genomes: A test case for predicting lifestyles and emergence of pathogens.</title>
        <authorList>
            <person name="Haridas S."/>
            <person name="Albert R."/>
            <person name="Binder M."/>
            <person name="Bloem J."/>
            <person name="LaButti K."/>
            <person name="Salamov A."/>
            <person name="Andreopoulos B."/>
            <person name="Baker S."/>
            <person name="Barry K."/>
            <person name="Bills G."/>
            <person name="Bluhm B."/>
            <person name="Cannon C."/>
            <person name="Castanera R."/>
            <person name="Culley D."/>
            <person name="Daum C."/>
            <person name="Ezra D."/>
            <person name="Gonzalez J."/>
            <person name="Henrissat B."/>
            <person name="Kuo A."/>
            <person name="Liang C."/>
            <person name="Lipzen A."/>
            <person name="Lutzoni F."/>
            <person name="Magnuson J."/>
            <person name="Mondo S."/>
            <person name="Nolan M."/>
            <person name="Ohm R."/>
            <person name="Pangilinan J."/>
            <person name="Park H.-J."/>
            <person name="Ramirez L."/>
            <person name="Alfaro M."/>
            <person name="Sun H."/>
            <person name="Tritt A."/>
            <person name="Yoshinaga Y."/>
            <person name="Zwiers L.-H."/>
            <person name="Turgeon B."/>
            <person name="Goodwin S."/>
            <person name="Spatafora J."/>
            <person name="Crous P."/>
            <person name="Grigoriev I."/>
        </authorList>
    </citation>
    <scope>NUCLEOTIDE SEQUENCE [LARGE SCALE GENOMIC DNA]</scope>
    <source>
        <strain evidence="4">CECT 20119</strain>
    </source>
</reference>
<protein>
    <submittedName>
        <fullName evidence="3">Uncharacterized protein</fullName>
    </submittedName>
</protein>
<sequence length="626" mass="70078">MMASAAILENLQQVAQQIRRLVDKSHNGTRPGTDIEQNLQAGIEKNLEYHEFVAHNIEQLAEGETEAQRAQDRLLNHVSSRITTMEDREEQNFELLSSRIENYSTKVLDQEDIQHLITSLYQSHIAPELQKMHQSYRSAITRQNAEIGGPGTGMADYETIKRQRDELQQTVRDFQNIDEEAATSQLTGLRFELNELKRQNDMLKLEVAQAKERADEAEAANQRHSAEWRNILDLQTRKVDRLVDTEKRQGHEIKLLTDKNTKYRQSTSDLHKELERIRSEREDQRRQKNHYKDILRRNGLLEEMDEPVDLDAPLVESVPTPTKRGATSPASSLKIKRQRSDTSLLLREESLATKITQQLAERFGMQQMGFQHQQQPSTLGYQFGQNTSPGFAQFGQNTSATSLGFNPGIPGNPFAPLPGVAQGQAGTSKPFGSVPVPGPTTGAFSKWRDHQEKSQQDTPVPEWGTMESERQFESPVPPSEAASVDDIIRPFVEGTPGGGTPQQNTSRKVLPPAPSEYPPRSLSPKKSAPNLGNTLPSRNPATTKPVRTNAPLPAATNPPSRSLRSRASMPSVQQPPASPPHPTRYHVTDVFINEESWINASVPSDTNKKHILDVKQAAWNGTPLDT</sequence>
<dbReference type="EMBL" id="ML992515">
    <property type="protein sequence ID" value="KAF2219749.1"/>
    <property type="molecule type" value="Genomic_DNA"/>
</dbReference>
<dbReference type="AlphaFoldDB" id="A0A6A6G2C2"/>
<proteinExistence type="predicted"/>
<organism evidence="3 4">
    <name type="scientific">Elsinoe ampelina</name>
    <dbReference type="NCBI Taxonomy" id="302913"/>
    <lineage>
        <taxon>Eukaryota</taxon>
        <taxon>Fungi</taxon>
        <taxon>Dikarya</taxon>
        <taxon>Ascomycota</taxon>
        <taxon>Pezizomycotina</taxon>
        <taxon>Dothideomycetes</taxon>
        <taxon>Dothideomycetidae</taxon>
        <taxon>Myriangiales</taxon>
        <taxon>Elsinoaceae</taxon>
        <taxon>Elsinoe</taxon>
    </lineage>
</organism>
<name>A0A6A6G2C2_9PEZI</name>
<feature type="coiled-coil region" evidence="1">
    <location>
        <begin position="157"/>
        <end position="227"/>
    </location>
</feature>
<evidence type="ECO:0000256" key="1">
    <source>
        <dbReference type="SAM" id="Coils"/>
    </source>
</evidence>
<gene>
    <name evidence="3" type="ORF">BDZ85DRAFT_268274</name>
</gene>
<keyword evidence="1" id="KW-0175">Coiled coil</keyword>
<evidence type="ECO:0000256" key="2">
    <source>
        <dbReference type="SAM" id="MobiDB-lite"/>
    </source>
</evidence>
<evidence type="ECO:0000313" key="4">
    <source>
        <dbReference type="Proteomes" id="UP000799538"/>
    </source>
</evidence>
<keyword evidence="4" id="KW-1185">Reference proteome</keyword>
<feature type="compositionally biased region" description="Polar residues" evidence="2">
    <location>
        <begin position="530"/>
        <end position="546"/>
    </location>
</feature>
<feature type="compositionally biased region" description="Basic and acidic residues" evidence="2">
    <location>
        <begin position="446"/>
        <end position="455"/>
    </location>
</feature>
<feature type="compositionally biased region" description="Polar residues" evidence="2">
    <location>
        <begin position="391"/>
        <end position="404"/>
    </location>
</feature>
<feature type="region of interest" description="Disordered" evidence="2">
    <location>
        <begin position="316"/>
        <end position="337"/>
    </location>
</feature>
<feature type="region of interest" description="Disordered" evidence="2">
    <location>
        <begin position="391"/>
        <end position="585"/>
    </location>
</feature>